<dbReference type="RefSeq" id="WP_241290981.1">
    <property type="nucleotide sequence ID" value="NZ_JAKZGR010000001.1"/>
</dbReference>
<proteinExistence type="predicted"/>
<evidence type="ECO:0000313" key="2">
    <source>
        <dbReference type="EMBL" id="MFC3976310.1"/>
    </source>
</evidence>
<organism evidence="2 3">
    <name type="scientific">Belliella kenyensis</name>
    <dbReference type="NCBI Taxonomy" id="1472724"/>
    <lineage>
        <taxon>Bacteria</taxon>
        <taxon>Pseudomonadati</taxon>
        <taxon>Bacteroidota</taxon>
        <taxon>Cytophagia</taxon>
        <taxon>Cytophagales</taxon>
        <taxon>Cyclobacteriaceae</taxon>
        <taxon>Belliella</taxon>
    </lineage>
</organism>
<evidence type="ECO:0000313" key="3">
    <source>
        <dbReference type="Proteomes" id="UP001595766"/>
    </source>
</evidence>
<evidence type="ECO:0000256" key="1">
    <source>
        <dbReference type="SAM" id="Phobius"/>
    </source>
</evidence>
<keyword evidence="3" id="KW-1185">Reference proteome</keyword>
<reference evidence="3" key="1">
    <citation type="journal article" date="2019" name="Int. J. Syst. Evol. Microbiol.">
        <title>The Global Catalogue of Microorganisms (GCM) 10K type strain sequencing project: providing services to taxonomists for standard genome sequencing and annotation.</title>
        <authorList>
            <consortium name="The Broad Institute Genomics Platform"/>
            <consortium name="The Broad Institute Genome Sequencing Center for Infectious Disease"/>
            <person name="Wu L."/>
            <person name="Ma J."/>
        </authorList>
    </citation>
    <scope>NUCLEOTIDE SEQUENCE [LARGE SCALE GENOMIC DNA]</scope>
    <source>
        <strain evidence="3">CECT 8551</strain>
    </source>
</reference>
<protein>
    <submittedName>
        <fullName evidence="2">Uncharacterized protein</fullName>
    </submittedName>
</protein>
<keyword evidence="1" id="KW-1133">Transmembrane helix</keyword>
<dbReference type="EMBL" id="JBHSAV010000023">
    <property type="protein sequence ID" value="MFC3976310.1"/>
    <property type="molecule type" value="Genomic_DNA"/>
</dbReference>
<feature type="transmembrane region" description="Helical" evidence="1">
    <location>
        <begin position="6"/>
        <end position="27"/>
    </location>
</feature>
<keyword evidence="1" id="KW-0472">Membrane</keyword>
<dbReference type="Proteomes" id="UP001595766">
    <property type="component" value="Unassembled WGS sequence"/>
</dbReference>
<name>A0ABV8EL98_9BACT</name>
<sequence>MNQVNIIEGVIIGAVGGAIAGLVIWLAELYRQELLKYYHTKRVENWLKESKNVWRSTTAIASANNLTKDRVCFICSNSKAIKLNTKDGNESDEKWCLKSRENEINL</sequence>
<keyword evidence="1" id="KW-0812">Transmembrane</keyword>
<comment type="caution">
    <text evidence="2">The sequence shown here is derived from an EMBL/GenBank/DDBJ whole genome shotgun (WGS) entry which is preliminary data.</text>
</comment>
<gene>
    <name evidence="2" type="ORF">ACFOUP_07975</name>
</gene>
<accession>A0ABV8EL98</accession>